<evidence type="ECO:0000256" key="4">
    <source>
        <dbReference type="ARBA" id="ARBA00022692"/>
    </source>
</evidence>
<dbReference type="RefSeq" id="WP_044888968.1">
    <property type="nucleotide sequence ID" value="NZ_LR215024.1"/>
</dbReference>
<feature type="active site" evidence="9">
    <location>
        <position position="163"/>
    </location>
</feature>
<keyword evidence="12" id="KW-1185">Reference proteome</keyword>
<evidence type="ECO:0000256" key="2">
    <source>
        <dbReference type="ARBA" id="ARBA00022475"/>
    </source>
</evidence>
<evidence type="ECO:0000256" key="7">
    <source>
        <dbReference type="ARBA" id="ARBA00022989"/>
    </source>
</evidence>
<keyword evidence="4 9" id="KW-0812">Transmembrane</keyword>
<comment type="pathway">
    <text evidence="9">Protein modification; lipoprotein biosynthesis (signal peptide cleavage).</text>
</comment>
<comment type="similarity">
    <text evidence="1 9 10">Belongs to the peptidase A8 family.</text>
</comment>
<evidence type="ECO:0000256" key="9">
    <source>
        <dbReference type="HAMAP-Rule" id="MF_00161"/>
    </source>
</evidence>
<evidence type="ECO:0000256" key="5">
    <source>
        <dbReference type="ARBA" id="ARBA00022750"/>
    </source>
</evidence>
<feature type="transmembrane region" description="Helical" evidence="9">
    <location>
        <begin position="107"/>
        <end position="126"/>
    </location>
</feature>
<evidence type="ECO:0000313" key="12">
    <source>
        <dbReference type="Proteomes" id="UP000290815"/>
    </source>
</evidence>
<feature type="transmembrane region" description="Helical" evidence="9">
    <location>
        <begin position="186"/>
        <end position="208"/>
    </location>
</feature>
<evidence type="ECO:0000313" key="11">
    <source>
        <dbReference type="EMBL" id="VEU70112.1"/>
    </source>
</evidence>
<evidence type="ECO:0000256" key="6">
    <source>
        <dbReference type="ARBA" id="ARBA00022801"/>
    </source>
</evidence>
<organism evidence="11 12">
    <name type="scientific">Mycoplasmopsis glycophila</name>
    <dbReference type="NCBI Taxonomy" id="171285"/>
    <lineage>
        <taxon>Bacteria</taxon>
        <taxon>Bacillati</taxon>
        <taxon>Mycoplasmatota</taxon>
        <taxon>Mycoplasmoidales</taxon>
        <taxon>Metamycoplasmataceae</taxon>
        <taxon>Mycoplasmopsis</taxon>
    </lineage>
</organism>
<name>A0A449AUF6_9BACT</name>
<keyword evidence="6 9" id="KW-0378">Hydrolase</keyword>
<keyword evidence="8 9" id="KW-0472">Membrane</keyword>
<dbReference type="HAMAP" id="MF_00161">
    <property type="entry name" value="LspA"/>
    <property type="match status" value="1"/>
</dbReference>
<dbReference type="Proteomes" id="UP000290815">
    <property type="component" value="Chromosome"/>
</dbReference>
<feature type="transmembrane region" description="Helical" evidence="9">
    <location>
        <begin position="133"/>
        <end position="152"/>
    </location>
</feature>
<comment type="function">
    <text evidence="9">This protein specifically catalyzes the removal of signal peptides from prolipoproteins.</text>
</comment>
<accession>A0A449AUF6</accession>
<evidence type="ECO:0000256" key="10">
    <source>
        <dbReference type="RuleBase" id="RU004181"/>
    </source>
</evidence>
<dbReference type="EMBL" id="LR215024">
    <property type="protein sequence ID" value="VEU70112.1"/>
    <property type="molecule type" value="Genomic_DNA"/>
</dbReference>
<dbReference type="PANTHER" id="PTHR33695:SF1">
    <property type="entry name" value="LIPOPROTEIN SIGNAL PEPTIDASE"/>
    <property type="match status" value="1"/>
</dbReference>
<dbReference type="EC" id="3.4.23.36" evidence="9"/>
<dbReference type="UniPathway" id="UPA00665"/>
<feature type="transmembrane region" description="Helical" evidence="9">
    <location>
        <begin position="27"/>
        <end position="44"/>
    </location>
</feature>
<evidence type="ECO:0000256" key="3">
    <source>
        <dbReference type="ARBA" id="ARBA00022670"/>
    </source>
</evidence>
<dbReference type="Pfam" id="PF01252">
    <property type="entry name" value="Peptidase_A8"/>
    <property type="match status" value="1"/>
</dbReference>
<comment type="catalytic activity">
    <reaction evidence="9">
        <text>Release of signal peptides from bacterial membrane prolipoproteins. Hydrolyzes -Xaa-Yaa-Zaa-|-(S,diacylglyceryl)Cys-, in which Xaa is hydrophobic (preferably Leu), and Yaa (Ala or Ser) and Zaa (Gly or Ala) have small, neutral side chains.</text>
        <dbReference type="EC" id="3.4.23.36"/>
    </reaction>
</comment>
<dbReference type="KEGG" id="mgly:NCTC10194_00113"/>
<feature type="active site" evidence="9">
    <location>
        <position position="185"/>
    </location>
</feature>
<keyword evidence="11" id="KW-0449">Lipoprotein</keyword>
<keyword evidence="7 9" id="KW-1133">Transmembrane helix</keyword>
<keyword evidence="5 9" id="KW-0064">Aspartyl protease</keyword>
<dbReference type="GO" id="GO:0006508">
    <property type="term" value="P:proteolysis"/>
    <property type="evidence" value="ECO:0007669"/>
    <property type="project" value="UniProtKB-KW"/>
</dbReference>
<dbReference type="PRINTS" id="PR00781">
    <property type="entry name" value="LIPOSIGPTASE"/>
</dbReference>
<comment type="subcellular location">
    <subcellularLocation>
        <location evidence="9">Cell membrane</location>
        <topology evidence="9">Multi-pass membrane protein</topology>
    </subcellularLocation>
</comment>
<dbReference type="PANTHER" id="PTHR33695">
    <property type="entry name" value="LIPOPROTEIN SIGNAL PEPTIDASE"/>
    <property type="match status" value="1"/>
</dbReference>
<sequence>MNNSFWSTKKTVLFKWLKSLKANYKRILFFYLILLSVFAILLLIDQLTKTYLFNHEIISPNQSNEPQAESIYPIAKKYGGEDHGSGLLGIRSVWHHGVTIFENSNLAFIQFLSIALLVLILLFPLFTYEHQNWYAIAIALGMLAAGDFGNALDRFMFNNFVKDLFYVPFYENWLGKTVGTFNFADFSIFVGILSILIATIVSLIVNAYKKYKANKKKDQNDQEMNNEVA</sequence>
<reference evidence="11 12" key="1">
    <citation type="submission" date="2019-01" db="EMBL/GenBank/DDBJ databases">
        <authorList>
            <consortium name="Pathogen Informatics"/>
        </authorList>
    </citation>
    <scope>NUCLEOTIDE SEQUENCE [LARGE SCALE GENOMIC DNA]</scope>
    <source>
        <strain evidence="11 12">NCTC10194</strain>
    </source>
</reference>
<gene>
    <name evidence="9 11" type="primary">lspA</name>
    <name evidence="11" type="ORF">NCTC10194_00113</name>
</gene>
<evidence type="ECO:0000256" key="1">
    <source>
        <dbReference type="ARBA" id="ARBA00006139"/>
    </source>
</evidence>
<dbReference type="AlphaFoldDB" id="A0A449AUF6"/>
<keyword evidence="2 9" id="KW-1003">Cell membrane</keyword>
<protein>
    <recommendedName>
        <fullName evidence="9">Lipoprotein signal peptidase</fullName>
        <ecNumber evidence="9">3.4.23.36</ecNumber>
    </recommendedName>
    <alternativeName>
        <fullName evidence="9">Prolipoprotein signal peptidase</fullName>
    </alternativeName>
    <alternativeName>
        <fullName evidence="9">Signal peptidase II</fullName>
        <shortName evidence="9">SPase II</shortName>
    </alternativeName>
</protein>
<keyword evidence="3 9" id="KW-0645">Protease</keyword>
<evidence type="ECO:0000256" key="8">
    <source>
        <dbReference type="ARBA" id="ARBA00023136"/>
    </source>
</evidence>
<dbReference type="GO" id="GO:0004190">
    <property type="term" value="F:aspartic-type endopeptidase activity"/>
    <property type="evidence" value="ECO:0007669"/>
    <property type="project" value="UniProtKB-UniRule"/>
</dbReference>
<proteinExistence type="inferred from homology"/>
<dbReference type="GO" id="GO:0005886">
    <property type="term" value="C:plasma membrane"/>
    <property type="evidence" value="ECO:0007669"/>
    <property type="project" value="UniProtKB-SubCell"/>
</dbReference>
<dbReference type="InterPro" id="IPR001872">
    <property type="entry name" value="Peptidase_A8"/>
</dbReference>